<feature type="transmembrane region" description="Helical" evidence="1">
    <location>
        <begin position="72"/>
        <end position="92"/>
    </location>
</feature>
<dbReference type="AlphaFoldDB" id="A0A7X0M589"/>
<name>A0A7X0M589_9ACTN</name>
<dbReference type="RefSeq" id="WP_184977948.1">
    <property type="nucleotide sequence ID" value="NZ_BAAALO010000006.1"/>
</dbReference>
<accession>A0A7X0M589</accession>
<keyword evidence="1" id="KW-1133">Transmembrane helix</keyword>
<dbReference type="Proteomes" id="UP000555564">
    <property type="component" value="Unassembled WGS sequence"/>
</dbReference>
<gene>
    <name evidence="2" type="ORF">BJ992_000062</name>
</gene>
<evidence type="ECO:0000313" key="2">
    <source>
        <dbReference type="EMBL" id="MBB6470631.1"/>
    </source>
</evidence>
<proteinExistence type="predicted"/>
<protein>
    <submittedName>
        <fullName evidence="2">Uncharacterized protein</fullName>
    </submittedName>
</protein>
<sequence>MITARAAWGTVVRGTVGGTAGRGRGPRDPGHRLGVLVRRLGAPGTRAPRGPTSLAAGRARVALPTARLGRGAALLLAVPVVWLGCGTVAALGPEWRRAASR</sequence>
<evidence type="ECO:0000313" key="3">
    <source>
        <dbReference type="Proteomes" id="UP000555564"/>
    </source>
</evidence>
<keyword evidence="1" id="KW-0472">Membrane</keyword>
<evidence type="ECO:0000256" key="1">
    <source>
        <dbReference type="SAM" id="Phobius"/>
    </source>
</evidence>
<keyword evidence="1" id="KW-0812">Transmembrane</keyword>
<reference evidence="2 3" key="1">
    <citation type="submission" date="2020-08" db="EMBL/GenBank/DDBJ databases">
        <title>Sequencing the genomes of 1000 actinobacteria strains.</title>
        <authorList>
            <person name="Klenk H.-P."/>
        </authorList>
    </citation>
    <scope>NUCLEOTIDE SEQUENCE [LARGE SCALE GENOMIC DNA]</scope>
    <source>
        <strain evidence="2 3">DSM 44936</strain>
    </source>
</reference>
<keyword evidence="3" id="KW-1185">Reference proteome</keyword>
<organism evidence="2 3">
    <name type="scientific">Sphaerisporangium rubeum</name>
    <dbReference type="NCBI Taxonomy" id="321317"/>
    <lineage>
        <taxon>Bacteria</taxon>
        <taxon>Bacillati</taxon>
        <taxon>Actinomycetota</taxon>
        <taxon>Actinomycetes</taxon>
        <taxon>Streptosporangiales</taxon>
        <taxon>Streptosporangiaceae</taxon>
        <taxon>Sphaerisporangium</taxon>
    </lineage>
</organism>
<comment type="caution">
    <text evidence="2">The sequence shown here is derived from an EMBL/GenBank/DDBJ whole genome shotgun (WGS) entry which is preliminary data.</text>
</comment>
<dbReference type="EMBL" id="JACHIU010000001">
    <property type="protein sequence ID" value="MBB6470631.1"/>
    <property type="molecule type" value="Genomic_DNA"/>
</dbReference>